<protein>
    <submittedName>
        <fullName evidence="1">Uncharacterized protein</fullName>
    </submittedName>
</protein>
<evidence type="ECO:0000313" key="1">
    <source>
        <dbReference type="EMBL" id="KAI4368626.1"/>
    </source>
</evidence>
<name>A0ACB9QNZ8_9MYRT</name>
<dbReference type="EMBL" id="CM042884">
    <property type="protein sequence ID" value="KAI4368626.1"/>
    <property type="molecule type" value="Genomic_DNA"/>
</dbReference>
<accession>A0ACB9QNZ8</accession>
<keyword evidence="2" id="KW-1185">Reference proteome</keyword>
<comment type="caution">
    <text evidence="1">The sequence shown here is derived from an EMBL/GenBank/DDBJ whole genome shotgun (WGS) entry which is preliminary data.</text>
</comment>
<dbReference type="Proteomes" id="UP001057402">
    <property type="component" value="Chromosome 5"/>
</dbReference>
<evidence type="ECO:0000313" key="2">
    <source>
        <dbReference type="Proteomes" id="UP001057402"/>
    </source>
</evidence>
<sequence length="309" mass="34769">MVNRRAIGKFELSLNDPKKTEHLRSLEGAGERLQLFKANLLEEGSFDGIVEGCEGVFHTASPFYHDVKDPQAELLDPALKGNSECPELLENKAWYVLSKTLAEAAAWKFVNEKGIDMVTVNPAMVICPLLQPTLNTSAAAIFYLIKGRLFPQHILMPDVVVDETWFSDPEICRKSKAWYMLSKTLAEEAAWNFANEKGIDMVVINPEVVIGPLLQPTLNTSSAEILNLIDETSHSRPHQRVGGSIRFDTEEEHTETLLHRRHANHGPQIPKCKVSTVRSKSLGIEYTSRRRRSLEETVESLKEKGFICF</sequence>
<gene>
    <name evidence="1" type="ORF">MLD38_017164</name>
</gene>
<reference evidence="2" key="1">
    <citation type="journal article" date="2023" name="Front. Plant Sci.">
        <title>Chromosomal-level genome assembly of Melastoma candidum provides insights into trichome evolution.</title>
        <authorList>
            <person name="Zhong Y."/>
            <person name="Wu W."/>
            <person name="Sun C."/>
            <person name="Zou P."/>
            <person name="Liu Y."/>
            <person name="Dai S."/>
            <person name="Zhou R."/>
        </authorList>
    </citation>
    <scope>NUCLEOTIDE SEQUENCE [LARGE SCALE GENOMIC DNA]</scope>
</reference>
<organism evidence="1 2">
    <name type="scientific">Melastoma candidum</name>
    <dbReference type="NCBI Taxonomy" id="119954"/>
    <lineage>
        <taxon>Eukaryota</taxon>
        <taxon>Viridiplantae</taxon>
        <taxon>Streptophyta</taxon>
        <taxon>Embryophyta</taxon>
        <taxon>Tracheophyta</taxon>
        <taxon>Spermatophyta</taxon>
        <taxon>Magnoliopsida</taxon>
        <taxon>eudicotyledons</taxon>
        <taxon>Gunneridae</taxon>
        <taxon>Pentapetalae</taxon>
        <taxon>rosids</taxon>
        <taxon>malvids</taxon>
        <taxon>Myrtales</taxon>
        <taxon>Melastomataceae</taxon>
        <taxon>Melastomatoideae</taxon>
        <taxon>Melastomateae</taxon>
        <taxon>Melastoma</taxon>
    </lineage>
</organism>
<proteinExistence type="predicted"/>